<evidence type="ECO:0000256" key="1">
    <source>
        <dbReference type="SAM" id="Phobius"/>
    </source>
</evidence>
<dbReference type="EMBL" id="CP002691">
    <property type="protein sequence ID" value="AEE51585.1"/>
    <property type="molecule type" value="Genomic_DNA"/>
</dbReference>
<protein>
    <submittedName>
        <fullName evidence="2">Uncharacterized protein</fullName>
    </submittedName>
</protein>
<keyword evidence="1" id="KW-0812">Transmembrane</keyword>
<reference evidence="2 3" key="1">
    <citation type="journal article" date="2011" name="Stand. Genomic Sci.">
        <title>Complete genome sequence of Haliscomenobacter hydrossis type strain (O).</title>
        <authorList>
            <consortium name="US DOE Joint Genome Institute (JGI-PGF)"/>
            <person name="Daligault H."/>
            <person name="Lapidus A."/>
            <person name="Zeytun A."/>
            <person name="Nolan M."/>
            <person name="Lucas S."/>
            <person name="Del Rio T.G."/>
            <person name="Tice H."/>
            <person name="Cheng J.F."/>
            <person name="Tapia R."/>
            <person name="Han C."/>
            <person name="Goodwin L."/>
            <person name="Pitluck S."/>
            <person name="Liolios K."/>
            <person name="Pagani I."/>
            <person name="Ivanova N."/>
            <person name="Huntemann M."/>
            <person name="Mavromatis K."/>
            <person name="Mikhailova N."/>
            <person name="Pati A."/>
            <person name="Chen A."/>
            <person name="Palaniappan K."/>
            <person name="Land M."/>
            <person name="Hauser L."/>
            <person name="Brambilla E.M."/>
            <person name="Rohde M."/>
            <person name="Verbarg S."/>
            <person name="Goker M."/>
            <person name="Bristow J."/>
            <person name="Eisen J.A."/>
            <person name="Markowitz V."/>
            <person name="Hugenholtz P."/>
            <person name="Kyrpides N.C."/>
            <person name="Klenk H.P."/>
            <person name="Woyke T."/>
        </authorList>
    </citation>
    <scope>NUCLEOTIDE SEQUENCE [LARGE SCALE GENOMIC DNA]</scope>
    <source>
        <strain evidence="3">ATCC 27775 / DSM 1100 / LMG 10767 / O</strain>
    </source>
</reference>
<dbReference type="STRING" id="760192.Halhy_3733"/>
<gene>
    <name evidence="2" type="ordered locus">Halhy_3733</name>
</gene>
<dbReference type="OrthoDB" id="9803163at2"/>
<feature type="transmembrane region" description="Helical" evidence="1">
    <location>
        <begin position="67"/>
        <end position="89"/>
    </location>
</feature>
<keyword evidence="1" id="KW-0472">Membrane</keyword>
<dbReference type="AlphaFoldDB" id="F4L0Z8"/>
<dbReference type="HOGENOM" id="CLU_2167425_0_0_10"/>
<keyword evidence="3" id="KW-1185">Reference proteome</keyword>
<proteinExistence type="predicted"/>
<evidence type="ECO:0000313" key="2">
    <source>
        <dbReference type="EMBL" id="AEE51585.1"/>
    </source>
</evidence>
<keyword evidence="1" id="KW-1133">Transmembrane helix</keyword>
<name>F4L0Z8_HALH1</name>
<dbReference type="RefSeq" id="WP_013766124.1">
    <property type="nucleotide sequence ID" value="NC_015510.1"/>
</dbReference>
<dbReference type="Proteomes" id="UP000008461">
    <property type="component" value="Chromosome"/>
</dbReference>
<dbReference type="KEGG" id="hhy:Halhy_3733"/>
<feature type="transmembrane region" description="Helical" evidence="1">
    <location>
        <begin position="34"/>
        <end position="52"/>
    </location>
</feature>
<sequence>MKKSIPTQINEFLQLDYVEDDSLWISGGRTLRRWIGILGMALPWLLYLFLYVDTRFGSPLPSISHYYFTRVSSVFVLILSVLAVFLFIYKGKEPIDFYTLSLPSGMRNMK</sequence>
<organism evidence="2 3">
    <name type="scientific">Haliscomenobacter hydrossis (strain ATCC 27775 / DSM 1100 / LMG 10767 / O)</name>
    <dbReference type="NCBI Taxonomy" id="760192"/>
    <lineage>
        <taxon>Bacteria</taxon>
        <taxon>Pseudomonadati</taxon>
        <taxon>Bacteroidota</taxon>
        <taxon>Saprospiria</taxon>
        <taxon>Saprospirales</taxon>
        <taxon>Haliscomenobacteraceae</taxon>
        <taxon>Haliscomenobacter</taxon>
    </lineage>
</organism>
<accession>F4L0Z8</accession>
<evidence type="ECO:0000313" key="3">
    <source>
        <dbReference type="Proteomes" id="UP000008461"/>
    </source>
</evidence>
<reference key="2">
    <citation type="submission" date="2011-04" db="EMBL/GenBank/DDBJ databases">
        <title>Complete sequence of chromosome of Haliscomenobacter hydrossis DSM 1100.</title>
        <authorList>
            <consortium name="US DOE Joint Genome Institute (JGI-PGF)"/>
            <person name="Lucas S."/>
            <person name="Han J."/>
            <person name="Lapidus A."/>
            <person name="Bruce D."/>
            <person name="Goodwin L."/>
            <person name="Pitluck S."/>
            <person name="Peters L."/>
            <person name="Kyrpides N."/>
            <person name="Mavromatis K."/>
            <person name="Ivanova N."/>
            <person name="Ovchinnikova G."/>
            <person name="Pagani I."/>
            <person name="Daligault H."/>
            <person name="Detter J.C."/>
            <person name="Han C."/>
            <person name="Land M."/>
            <person name="Hauser L."/>
            <person name="Markowitz V."/>
            <person name="Cheng J.-F."/>
            <person name="Hugenholtz P."/>
            <person name="Woyke T."/>
            <person name="Wu D."/>
            <person name="Verbarg S."/>
            <person name="Frueling A."/>
            <person name="Brambilla E."/>
            <person name="Klenk H.-P."/>
            <person name="Eisen J.A."/>
        </authorList>
    </citation>
    <scope>NUCLEOTIDE SEQUENCE</scope>
    <source>
        <strain>DSM 1100</strain>
    </source>
</reference>